<dbReference type="GeneID" id="44638262"/>
<evidence type="ECO:0000313" key="2">
    <source>
        <dbReference type="Proteomes" id="UP000277326"/>
    </source>
</evidence>
<proteinExistence type="predicted"/>
<evidence type="ECO:0000313" key="1">
    <source>
        <dbReference type="EMBL" id="RMB24972.1"/>
    </source>
</evidence>
<gene>
    <name evidence="1" type="ORF">ATH50_0053</name>
</gene>
<dbReference type="AlphaFoldDB" id="A0A3M0DSL5"/>
<sequence length="47" mass="5095">MTHSTGIAVSEAFAEYLDELRRTAHFPRCASLRTQGSPGLNPGFTLS</sequence>
<organism evidence="1 2">
    <name type="scientific">Haloplanus aerogenes</name>
    <dbReference type="NCBI Taxonomy" id="660522"/>
    <lineage>
        <taxon>Archaea</taxon>
        <taxon>Methanobacteriati</taxon>
        <taxon>Methanobacteriota</taxon>
        <taxon>Stenosarchaea group</taxon>
        <taxon>Halobacteria</taxon>
        <taxon>Halobacteriales</taxon>
        <taxon>Haloferacaceae</taxon>
        <taxon>Haloplanus</taxon>
    </lineage>
</organism>
<accession>A0A3M0DSL5</accession>
<dbReference type="RefSeq" id="WP_158601109.1">
    <property type="nucleotide sequence ID" value="NZ_CP034145.1"/>
</dbReference>
<dbReference type="EMBL" id="REFS01000001">
    <property type="protein sequence ID" value="RMB24972.1"/>
    <property type="molecule type" value="Genomic_DNA"/>
</dbReference>
<protein>
    <submittedName>
        <fullName evidence="1">Uncharacterized protein</fullName>
    </submittedName>
</protein>
<reference evidence="1 2" key="1">
    <citation type="journal article" date="2015" name="Stand. Genomic Sci.">
        <title>Genomic Encyclopedia of Bacterial and Archaeal Type Strains, Phase III: the genomes of soil and plant-associated and newly described type strains.</title>
        <authorList>
            <person name="Whitman W.B."/>
            <person name="Woyke T."/>
            <person name="Klenk H.P."/>
            <person name="Zhou Y."/>
            <person name="Lilburn T.G."/>
            <person name="Beck B.J."/>
            <person name="De Vos P."/>
            <person name="Vandamme P."/>
            <person name="Eisen J.A."/>
            <person name="Garrity G."/>
            <person name="Hugenholtz P."/>
            <person name="Kyrpides N.C."/>
        </authorList>
    </citation>
    <scope>NUCLEOTIDE SEQUENCE [LARGE SCALE GENOMIC DNA]</scope>
    <source>
        <strain evidence="1 2">CGMCC 1.10124</strain>
    </source>
</reference>
<dbReference type="Proteomes" id="UP000277326">
    <property type="component" value="Unassembled WGS sequence"/>
</dbReference>
<name>A0A3M0DSL5_9EURY</name>
<comment type="caution">
    <text evidence="1">The sequence shown here is derived from an EMBL/GenBank/DDBJ whole genome shotgun (WGS) entry which is preliminary data.</text>
</comment>
<dbReference type="OrthoDB" id="380355at2157"/>